<dbReference type="PROSITE" id="PS00420">
    <property type="entry name" value="SRCR_1"/>
    <property type="match status" value="3"/>
</dbReference>
<dbReference type="Pfam" id="PF00089">
    <property type="entry name" value="Trypsin"/>
    <property type="match status" value="1"/>
</dbReference>
<proteinExistence type="predicted"/>
<dbReference type="PANTHER" id="PTHR48071:SF18">
    <property type="entry name" value="DELETED IN MALIGNANT BRAIN TUMORS 1 PROTEIN-RELATED"/>
    <property type="match status" value="1"/>
</dbReference>
<dbReference type="FunFam" id="3.10.250.10:FF:000001">
    <property type="entry name" value="Lysyl oxidase 4 isoform X1"/>
    <property type="match status" value="2"/>
</dbReference>
<dbReference type="SMART" id="SM00020">
    <property type="entry name" value="Tryp_SPc"/>
    <property type="match status" value="1"/>
</dbReference>
<evidence type="ECO:0000256" key="6">
    <source>
        <dbReference type="ARBA" id="ARBA00022729"/>
    </source>
</evidence>
<evidence type="ECO:0000256" key="12">
    <source>
        <dbReference type="PROSITE-ProRule" id="PRU00196"/>
    </source>
</evidence>
<comment type="function">
    <text evidence="1">Plays a role in neuronal plasticity and the proteolytic action may subserve structural reorganizations associated with learning and memory operations.</text>
</comment>
<keyword evidence="4" id="KW-0964">Secreted</keyword>
<feature type="disulfide bond" evidence="12">
    <location>
        <begin position="191"/>
        <end position="201"/>
    </location>
</feature>
<dbReference type="InterPro" id="IPR009003">
    <property type="entry name" value="Peptidase_S1_PA"/>
</dbReference>
<feature type="domain" description="SRCR" evidence="16">
    <location>
        <begin position="338"/>
        <end position="438"/>
    </location>
</feature>
<feature type="domain" description="SRCR" evidence="16">
    <location>
        <begin position="231"/>
        <end position="331"/>
    </location>
</feature>
<dbReference type="Gene3D" id="3.10.250.10">
    <property type="entry name" value="SRCR-like domain"/>
    <property type="match status" value="4"/>
</dbReference>
<dbReference type="Pfam" id="PF00530">
    <property type="entry name" value="SRCR"/>
    <property type="match status" value="4"/>
</dbReference>
<dbReference type="FunFam" id="3.10.250.10:FF:000005">
    <property type="entry name" value="Neurotrypsin isoform A"/>
    <property type="match status" value="1"/>
</dbReference>
<feature type="domain" description="Kringle" evidence="14">
    <location>
        <begin position="53"/>
        <end position="120"/>
    </location>
</feature>
<dbReference type="Proteomes" id="UP001046870">
    <property type="component" value="Chromosome 1"/>
</dbReference>
<dbReference type="AlphaFoldDB" id="A0A9D3TLN0"/>
<accession>A0A9D3TLN0</accession>
<feature type="disulfide bond" evidence="12">
    <location>
        <begin position="376"/>
        <end position="437"/>
    </location>
</feature>
<evidence type="ECO:0000256" key="5">
    <source>
        <dbReference type="ARBA" id="ARBA00022572"/>
    </source>
</evidence>
<evidence type="ECO:0000256" key="13">
    <source>
        <dbReference type="SAM" id="SignalP"/>
    </source>
</evidence>
<dbReference type="SUPFAM" id="SSF56487">
    <property type="entry name" value="SRCR-like"/>
    <property type="match status" value="4"/>
</dbReference>
<dbReference type="PANTHER" id="PTHR48071">
    <property type="entry name" value="SRCR DOMAIN-CONTAINING PROTEIN"/>
    <property type="match status" value="1"/>
</dbReference>
<dbReference type="OrthoDB" id="536948at2759"/>
<dbReference type="InterPro" id="IPR013806">
    <property type="entry name" value="Kringle-like"/>
</dbReference>
<dbReference type="GO" id="GO:0005576">
    <property type="term" value="C:extracellular region"/>
    <property type="evidence" value="ECO:0007669"/>
    <property type="project" value="UniProtKB-SubCell"/>
</dbReference>
<dbReference type="SUPFAM" id="SSF50494">
    <property type="entry name" value="Trypsin-like serine proteases"/>
    <property type="match status" value="1"/>
</dbReference>
<dbReference type="InterPro" id="IPR036772">
    <property type="entry name" value="SRCR-like_dom_sf"/>
</dbReference>
<feature type="chain" id="PRO_5039569622" description="Neurotrypsin" evidence="13">
    <location>
        <begin position="24"/>
        <end position="836"/>
    </location>
</feature>
<dbReference type="InterPro" id="IPR043504">
    <property type="entry name" value="Peptidase_S1_PA_chymotrypsin"/>
</dbReference>
<evidence type="ECO:0000313" key="17">
    <source>
        <dbReference type="EMBL" id="KAG7492533.1"/>
    </source>
</evidence>
<feature type="disulfide bond" evidence="12">
    <location>
        <begin position="269"/>
        <end position="330"/>
    </location>
</feature>
<dbReference type="GO" id="GO:0004252">
    <property type="term" value="F:serine-type endopeptidase activity"/>
    <property type="evidence" value="ECO:0007669"/>
    <property type="project" value="InterPro"/>
</dbReference>
<dbReference type="FunFam" id="2.40.10.10:FF:000053">
    <property type="entry name" value="Neurotrypsin"/>
    <property type="match status" value="1"/>
</dbReference>
<dbReference type="PRINTS" id="PR00722">
    <property type="entry name" value="CHYMOTRYPSIN"/>
</dbReference>
<dbReference type="PROSITE" id="PS50240">
    <property type="entry name" value="TRYPSIN_DOM"/>
    <property type="match status" value="1"/>
</dbReference>
<keyword evidence="7" id="KW-0677">Repeat</keyword>
<feature type="disulfide bond" evidence="12">
    <location>
        <begin position="160"/>
        <end position="221"/>
    </location>
</feature>
<comment type="caution">
    <text evidence="11">Lacks conserved residue(s) required for the propagation of feature annotation.</text>
</comment>
<reference evidence="17" key="1">
    <citation type="submission" date="2021-01" db="EMBL/GenBank/DDBJ databases">
        <authorList>
            <person name="Zahm M."/>
            <person name="Roques C."/>
            <person name="Cabau C."/>
            <person name="Klopp C."/>
            <person name="Donnadieu C."/>
            <person name="Jouanno E."/>
            <person name="Lampietro C."/>
            <person name="Louis A."/>
            <person name="Herpin A."/>
            <person name="Echchiki A."/>
            <person name="Berthelot C."/>
            <person name="Parey E."/>
            <person name="Roest-Crollius H."/>
            <person name="Braasch I."/>
            <person name="Postlethwait J."/>
            <person name="Bobe J."/>
            <person name="Montfort J."/>
            <person name="Bouchez O."/>
            <person name="Begum T."/>
            <person name="Mejri S."/>
            <person name="Adams A."/>
            <person name="Chen W.-J."/>
            <person name="Guiguen Y."/>
        </authorList>
    </citation>
    <scope>NUCLEOTIDE SEQUENCE</scope>
    <source>
        <strain evidence="17">YG-15Mar2019-1</strain>
        <tissue evidence="17">Brain</tissue>
    </source>
</reference>
<feature type="signal peptide" evidence="13">
    <location>
        <begin position="1"/>
        <end position="23"/>
    </location>
</feature>
<dbReference type="Gene3D" id="2.40.10.10">
    <property type="entry name" value="Trypsin-like serine proteases"/>
    <property type="match status" value="1"/>
</dbReference>
<evidence type="ECO:0000259" key="15">
    <source>
        <dbReference type="PROSITE" id="PS50240"/>
    </source>
</evidence>
<feature type="disulfide bond" evidence="12">
    <location>
        <begin position="300"/>
        <end position="310"/>
    </location>
</feature>
<evidence type="ECO:0000259" key="14">
    <source>
        <dbReference type="PROSITE" id="PS50070"/>
    </source>
</evidence>
<feature type="disulfide bond" evidence="12">
    <location>
        <begin position="526"/>
        <end position="536"/>
    </location>
</feature>
<dbReference type="SMART" id="SM00202">
    <property type="entry name" value="SR"/>
    <property type="match status" value="4"/>
</dbReference>
<dbReference type="InterPro" id="IPR000001">
    <property type="entry name" value="Kringle"/>
</dbReference>
<comment type="subcellular location">
    <subcellularLocation>
        <location evidence="2">Secreted</location>
    </subcellularLocation>
</comment>
<evidence type="ECO:0000256" key="7">
    <source>
        <dbReference type="ARBA" id="ARBA00022737"/>
    </source>
</evidence>
<feature type="disulfide bond" evidence="12">
    <location>
        <begin position="363"/>
        <end position="427"/>
    </location>
</feature>
<feature type="disulfide bond" evidence="12">
    <location>
        <begin position="147"/>
        <end position="211"/>
    </location>
</feature>
<dbReference type="PROSITE" id="PS00021">
    <property type="entry name" value="KRINGLE_1"/>
    <property type="match status" value="1"/>
</dbReference>
<dbReference type="InterPro" id="IPR038178">
    <property type="entry name" value="Kringle_sf"/>
</dbReference>
<dbReference type="SMART" id="SM00130">
    <property type="entry name" value="KR"/>
    <property type="match status" value="1"/>
</dbReference>
<evidence type="ECO:0000256" key="1">
    <source>
        <dbReference type="ARBA" id="ARBA00002744"/>
    </source>
</evidence>
<feature type="disulfide bond" evidence="12">
    <location>
        <begin position="482"/>
        <end position="546"/>
    </location>
</feature>
<gene>
    <name evidence="17" type="ORF">MATL_G00015580</name>
</gene>
<organism evidence="17 18">
    <name type="scientific">Megalops atlanticus</name>
    <name type="common">Tarpon</name>
    <name type="synonym">Clupea gigantea</name>
    <dbReference type="NCBI Taxonomy" id="7932"/>
    <lineage>
        <taxon>Eukaryota</taxon>
        <taxon>Metazoa</taxon>
        <taxon>Chordata</taxon>
        <taxon>Craniata</taxon>
        <taxon>Vertebrata</taxon>
        <taxon>Euteleostomi</taxon>
        <taxon>Actinopterygii</taxon>
        <taxon>Neopterygii</taxon>
        <taxon>Teleostei</taxon>
        <taxon>Elopiformes</taxon>
        <taxon>Megalopidae</taxon>
        <taxon>Megalops</taxon>
    </lineage>
</organism>
<feature type="disulfide bond" evidence="12">
    <location>
        <begin position="495"/>
        <end position="556"/>
    </location>
</feature>
<dbReference type="FunFam" id="3.10.250.10:FF:000006">
    <property type="entry name" value="neurotrypsin isoform X2"/>
    <property type="match status" value="1"/>
</dbReference>
<name>A0A9D3TLN0_MEGAT</name>
<feature type="domain" description="Peptidase S1" evidence="15">
    <location>
        <begin position="586"/>
        <end position="831"/>
    </location>
</feature>
<evidence type="ECO:0000256" key="9">
    <source>
        <dbReference type="ARBA" id="ARBA00023180"/>
    </source>
</evidence>
<dbReference type="Gene3D" id="2.40.20.10">
    <property type="entry name" value="Plasminogen Kringle 4"/>
    <property type="match status" value="1"/>
</dbReference>
<dbReference type="Pfam" id="PF00051">
    <property type="entry name" value="Kringle"/>
    <property type="match status" value="1"/>
</dbReference>
<dbReference type="GO" id="GO:0006508">
    <property type="term" value="P:proteolysis"/>
    <property type="evidence" value="ECO:0007669"/>
    <property type="project" value="InterPro"/>
</dbReference>
<dbReference type="PRINTS" id="PR00258">
    <property type="entry name" value="SPERACTRCPTR"/>
</dbReference>
<sequence>MDLSVKEILTFMIACCCWLHALAEVIDDDSYLNTVQNAVPLSCSEGFTELGYYNGTVSQTDSGSPCLRWTEFPDYVQQYPGRGLGDHNYCRNPDRESNPWCFFRQSSGAIGWAYCDCHQGAARLVGGSSSKSGRVEVYLNGQWGAVCDTHWTDRDASVICRQLGLGDAGTALQHSYFGPGSGLFHYERLGCRGNEASLLQCQSRRFVTSDCNHGNEAGVTCAPPEGNGAPLRLVDGLEEFEGRVEVFHNGRWGSICDDQWDDVDAEVVCRQLGFGGVPKAWSWAHFGQGTGPILLDAVQCTGNELSLDECPHGGWEQHNCDHMEDAGVSCSPYTDGVVRLVGADIPWEGRLEVYHNGDWGTVCSDNWTELHARVVCRQLGFRGRAEVAADGAYGEGSGLILLDDVRCVGTERSLLACAQSEWGRHDCSHSQDVAVRCERRGDTNAVPAAAPDTGLPVRLVAGSSRKEGRVEVFLNGQWGSVCDDGWNDLSAAVVCRQLGFSGVSKARSMAYFGEGRGPVHLDNVRCTGKEGSLGECLADGQDAHDCRHSEDAGVTCDYTPAEAGGASMGERTCGLRPDVHYHKKKDIGGDRAFRGDWPWQASLWLSSHSKGSHPLCGATLINSCWVLAAAHCFNRFGSDPSHYIVHLGEPRSLDQDTSGHSVPAERIVVHRKYESQSWEHDIALVRLRGEEGSCVTFNPHTNAACLPDAGSKWGKKPATCLVMGLAFADSDRSHALLQAWVPLLPTVACKKRYGERFSAHMLCAGGPSERRRHHPGGCRGNSAGPLLCQEEDGRWALAGVASRGQSCGDPSLPGVYTRVSRFLHWIQQVTEGPARI</sequence>
<feature type="disulfide bond" evidence="12">
    <location>
        <begin position="256"/>
        <end position="320"/>
    </location>
</feature>
<keyword evidence="8 12" id="KW-1015">Disulfide bond</keyword>
<dbReference type="PROSITE" id="PS50287">
    <property type="entry name" value="SRCR_2"/>
    <property type="match status" value="4"/>
</dbReference>
<feature type="domain" description="SRCR" evidence="16">
    <location>
        <begin position="457"/>
        <end position="557"/>
    </location>
</feature>
<comment type="caution">
    <text evidence="17">The sequence shown here is derived from an EMBL/GenBank/DDBJ whole genome shotgun (WGS) entry which is preliminary data.</text>
</comment>
<dbReference type="PROSITE" id="PS50070">
    <property type="entry name" value="KRINGLE_2"/>
    <property type="match status" value="1"/>
</dbReference>
<dbReference type="EMBL" id="JAFDVH010000001">
    <property type="protein sequence ID" value="KAG7492533.1"/>
    <property type="molecule type" value="Genomic_DNA"/>
</dbReference>
<dbReference type="InterPro" id="IPR018056">
    <property type="entry name" value="Kringle_CS"/>
</dbReference>
<feature type="domain" description="SRCR" evidence="16">
    <location>
        <begin position="122"/>
        <end position="222"/>
    </location>
</feature>
<evidence type="ECO:0000256" key="11">
    <source>
        <dbReference type="PROSITE-ProRule" id="PRU00121"/>
    </source>
</evidence>
<dbReference type="PRINTS" id="PR00018">
    <property type="entry name" value="KRINGLE"/>
</dbReference>
<evidence type="ECO:0000256" key="10">
    <source>
        <dbReference type="ARBA" id="ARBA00030576"/>
    </source>
</evidence>
<evidence type="ECO:0000256" key="3">
    <source>
        <dbReference type="ARBA" id="ARBA00017669"/>
    </source>
</evidence>
<evidence type="ECO:0000256" key="4">
    <source>
        <dbReference type="ARBA" id="ARBA00022525"/>
    </source>
</evidence>
<keyword evidence="18" id="KW-1185">Reference proteome</keyword>
<keyword evidence="5 11" id="KW-0420">Kringle</keyword>
<feature type="disulfide bond" evidence="12">
    <location>
        <begin position="407"/>
        <end position="417"/>
    </location>
</feature>
<protein>
    <recommendedName>
        <fullName evidence="3">Neurotrypsin</fullName>
    </recommendedName>
    <alternativeName>
        <fullName evidence="10">Serine protease 12</fullName>
    </alternativeName>
</protein>
<dbReference type="InterPro" id="IPR001314">
    <property type="entry name" value="Peptidase_S1A"/>
</dbReference>
<keyword evidence="9" id="KW-0325">Glycoprotein</keyword>
<dbReference type="SUPFAM" id="SSF57440">
    <property type="entry name" value="Kringle-like"/>
    <property type="match status" value="1"/>
</dbReference>
<dbReference type="CDD" id="cd00190">
    <property type="entry name" value="Tryp_SPc"/>
    <property type="match status" value="1"/>
</dbReference>
<evidence type="ECO:0000259" key="16">
    <source>
        <dbReference type="PROSITE" id="PS50287"/>
    </source>
</evidence>
<dbReference type="InterPro" id="IPR001190">
    <property type="entry name" value="SRCR"/>
</dbReference>
<keyword evidence="6 13" id="KW-0732">Signal</keyword>
<dbReference type="InterPro" id="IPR001254">
    <property type="entry name" value="Trypsin_dom"/>
</dbReference>
<dbReference type="GO" id="GO:0016020">
    <property type="term" value="C:membrane"/>
    <property type="evidence" value="ECO:0007669"/>
    <property type="project" value="InterPro"/>
</dbReference>
<evidence type="ECO:0000256" key="2">
    <source>
        <dbReference type="ARBA" id="ARBA00004613"/>
    </source>
</evidence>
<evidence type="ECO:0000256" key="8">
    <source>
        <dbReference type="ARBA" id="ARBA00023157"/>
    </source>
</evidence>
<evidence type="ECO:0000313" key="18">
    <source>
        <dbReference type="Proteomes" id="UP001046870"/>
    </source>
</evidence>